<proteinExistence type="predicted"/>
<gene>
    <name evidence="1" type="ORF">E6K75_00700</name>
</gene>
<evidence type="ECO:0000313" key="1">
    <source>
        <dbReference type="EMBL" id="TMQ61831.1"/>
    </source>
</evidence>
<organism evidence="1 2">
    <name type="scientific">Eiseniibacteriota bacterium</name>
    <dbReference type="NCBI Taxonomy" id="2212470"/>
    <lineage>
        <taxon>Bacteria</taxon>
        <taxon>Candidatus Eiseniibacteriota</taxon>
    </lineage>
</organism>
<sequence>MATGPRSIVGEVVDPACWIVNGAKGPTHKECAIACAKAGQVLGILETKTQKLYMVATDKPGEDPNKGLIDYVGQMVLVKGRVYSRGGATGIKITSVEPYSPTAAIAQ</sequence>
<protein>
    <submittedName>
        <fullName evidence="1">Uncharacterized protein</fullName>
    </submittedName>
</protein>
<accession>A0A538TDZ2</accession>
<name>A0A538TDZ2_UNCEI</name>
<reference evidence="1 2" key="1">
    <citation type="journal article" date="2019" name="Nat. Microbiol.">
        <title>Mediterranean grassland soil C-N compound turnover is dependent on rainfall and depth, and is mediated by genomically divergent microorganisms.</title>
        <authorList>
            <person name="Diamond S."/>
            <person name="Andeer P.F."/>
            <person name="Li Z."/>
            <person name="Crits-Christoph A."/>
            <person name="Burstein D."/>
            <person name="Anantharaman K."/>
            <person name="Lane K.R."/>
            <person name="Thomas B.C."/>
            <person name="Pan C."/>
            <person name="Northen T.R."/>
            <person name="Banfield J.F."/>
        </authorList>
    </citation>
    <scope>NUCLEOTIDE SEQUENCE [LARGE SCALE GENOMIC DNA]</scope>
    <source>
        <strain evidence="1">WS_5</strain>
    </source>
</reference>
<dbReference type="AlphaFoldDB" id="A0A538TDZ2"/>
<dbReference type="EMBL" id="VBOV01000014">
    <property type="protein sequence ID" value="TMQ61831.1"/>
    <property type="molecule type" value="Genomic_DNA"/>
</dbReference>
<dbReference type="Proteomes" id="UP000320913">
    <property type="component" value="Unassembled WGS sequence"/>
</dbReference>
<evidence type="ECO:0000313" key="2">
    <source>
        <dbReference type="Proteomes" id="UP000320913"/>
    </source>
</evidence>
<comment type="caution">
    <text evidence="1">The sequence shown here is derived from an EMBL/GenBank/DDBJ whole genome shotgun (WGS) entry which is preliminary data.</text>
</comment>